<evidence type="ECO:0000256" key="2">
    <source>
        <dbReference type="SAM" id="Phobius"/>
    </source>
</evidence>
<organism evidence="3 4">
    <name type="scientific">Natronolimnobius baerhuensis</name>
    <dbReference type="NCBI Taxonomy" id="253108"/>
    <lineage>
        <taxon>Archaea</taxon>
        <taxon>Methanobacteriati</taxon>
        <taxon>Methanobacteriota</taxon>
        <taxon>Stenosarchaea group</taxon>
        <taxon>Halobacteria</taxon>
        <taxon>Halobacteriales</taxon>
        <taxon>Natrialbaceae</taxon>
        <taxon>Natronolimnobius</taxon>
    </lineage>
</organism>
<feature type="transmembrane region" description="Helical" evidence="2">
    <location>
        <begin position="146"/>
        <end position="169"/>
    </location>
</feature>
<proteinExistence type="predicted"/>
<evidence type="ECO:0000313" key="4">
    <source>
        <dbReference type="Proteomes" id="UP000196084"/>
    </source>
</evidence>
<comment type="caution">
    <text evidence="3">The sequence shown here is derived from an EMBL/GenBank/DDBJ whole genome shotgun (WGS) entry which is preliminary data.</text>
</comment>
<dbReference type="OrthoDB" id="170079at2157"/>
<feature type="region of interest" description="Disordered" evidence="1">
    <location>
        <begin position="1"/>
        <end position="28"/>
    </location>
</feature>
<accession>A0A202E5W7</accession>
<feature type="region of interest" description="Disordered" evidence="1">
    <location>
        <begin position="96"/>
        <end position="122"/>
    </location>
</feature>
<evidence type="ECO:0000313" key="3">
    <source>
        <dbReference type="EMBL" id="OVE83558.1"/>
    </source>
</evidence>
<dbReference type="EMBL" id="MWPH01000003">
    <property type="protein sequence ID" value="OVE83558.1"/>
    <property type="molecule type" value="Genomic_DNA"/>
</dbReference>
<dbReference type="AlphaFoldDB" id="A0A202E5W7"/>
<dbReference type="Proteomes" id="UP000196084">
    <property type="component" value="Unassembled WGS sequence"/>
</dbReference>
<keyword evidence="4" id="KW-1185">Reference proteome</keyword>
<evidence type="ECO:0000256" key="1">
    <source>
        <dbReference type="SAM" id="MobiDB-lite"/>
    </source>
</evidence>
<feature type="transmembrane region" description="Helical" evidence="2">
    <location>
        <begin position="220"/>
        <end position="242"/>
    </location>
</feature>
<keyword evidence="2" id="KW-0812">Transmembrane</keyword>
<gene>
    <name evidence="3" type="ORF">B2G88_14050</name>
</gene>
<feature type="transmembrane region" description="Helical" evidence="2">
    <location>
        <begin position="290"/>
        <end position="314"/>
    </location>
</feature>
<reference evidence="3 4" key="1">
    <citation type="submission" date="2017-02" db="EMBL/GenBank/DDBJ databases">
        <title>Natronthermophilus aegyptiacus gen. nov.,sp. nov., an aerobic, extremely halophilic alkalithermophilic archaeon isolated from the athalassohaline Wadi An Natrun, Egypt.</title>
        <authorList>
            <person name="Zhao B."/>
        </authorList>
    </citation>
    <scope>NUCLEOTIDE SEQUENCE [LARGE SCALE GENOMIC DNA]</scope>
    <source>
        <strain evidence="3 4">CGMCC 1.3597</strain>
    </source>
</reference>
<feature type="transmembrane region" description="Helical" evidence="2">
    <location>
        <begin position="194"/>
        <end position="214"/>
    </location>
</feature>
<keyword evidence="2" id="KW-0472">Membrane</keyword>
<sequence>MVPTPEEPPGDDFDSGDSSASQLGSPFPRHVSRATDRFDSLLPFAIIPFVLSLFPLEQFARTLEPRRGVSISLDLQFPSPILDLWTFIDPVEPVPSMTVGEPTSPGAPGSDPFATGPGRGSSSEFTIDTPLESIAMPVQSLGLETLGWIGFLLLIYGVIAAAVTAGYLGGIDRRLRGERAAPLTCLAQFAPRMLLYYAVFFGAMFLALPILLIAPPLLLLAIPFIILIGYLFYAVPFLLVVADEGVLESFRRSYGFALSGGPYLSFALWHVVVTGICSLVLSVLASGGGVGVLIALLVVVPLSLVLTAATVSFCQELVDDDSSEPDTGARDSQPW</sequence>
<name>A0A202E5W7_9EURY</name>
<keyword evidence="2" id="KW-1133">Transmembrane helix</keyword>
<protein>
    <recommendedName>
        <fullName evidence="5">DUF4013 domain-containing protein</fullName>
    </recommendedName>
</protein>
<evidence type="ECO:0008006" key="5">
    <source>
        <dbReference type="Google" id="ProtNLM"/>
    </source>
</evidence>
<dbReference type="RefSeq" id="WP_087715112.1">
    <property type="nucleotide sequence ID" value="NZ_MWPH01000003.1"/>
</dbReference>